<reference evidence="2" key="1">
    <citation type="submission" date="2015-06" db="EMBL/GenBank/DDBJ databases">
        <authorList>
            <person name="Hoefler B.C."/>
            <person name="Straight P.D."/>
        </authorList>
    </citation>
    <scope>NUCLEOTIDE SEQUENCE</scope>
</reference>
<dbReference type="InterPro" id="IPR001584">
    <property type="entry name" value="Integrase_cat-core"/>
</dbReference>
<dbReference type="Pfam" id="PF00665">
    <property type="entry name" value="rve"/>
    <property type="match status" value="1"/>
</dbReference>
<dbReference type="InterPro" id="IPR057670">
    <property type="entry name" value="SH3_retrovirus"/>
</dbReference>
<dbReference type="InterPro" id="IPR036397">
    <property type="entry name" value="RNaseH_sf"/>
</dbReference>
<accession>A0A0K8UZ07</accession>
<dbReference type="Pfam" id="PF25597">
    <property type="entry name" value="SH3_retrovirus"/>
    <property type="match status" value="1"/>
</dbReference>
<dbReference type="EMBL" id="GDHF01020739">
    <property type="protein sequence ID" value="JAI31575.1"/>
    <property type="molecule type" value="Transcribed_RNA"/>
</dbReference>
<sequence length="233" mass="27072">MIFVYCIKQKSEVFEKFKTFKNLVENQTKKKIKKLRSDNGTEYTNNKFSEFLNECGIKRQLTVPYTPQQNGVAERVNRTIVEMARSLLVHAELEEELWGEAVHTAVYIRNRAPTKLLKNSTPYEVWYNKKPSVKHLRVFGARAFSLDKTHHCKFSAKGKEYVFVGYSEVAKAYRLYDRETRRLIIRRDVKFIENNDTIGLSECENSTKTNVDVATIIINLDKSNEGNDQGEDS</sequence>
<gene>
    <name evidence="2" type="primary">POLX_112</name>
    <name evidence="2" type="ORF">c0_g1_i2</name>
</gene>
<feature type="domain" description="Integrase catalytic" evidence="1">
    <location>
        <begin position="1"/>
        <end position="130"/>
    </location>
</feature>
<dbReference type="PANTHER" id="PTHR42648:SF18">
    <property type="entry name" value="RETROTRANSPOSON, UNCLASSIFIED-LIKE PROTEIN"/>
    <property type="match status" value="1"/>
</dbReference>
<evidence type="ECO:0000259" key="1">
    <source>
        <dbReference type="PROSITE" id="PS50994"/>
    </source>
</evidence>
<dbReference type="InterPro" id="IPR039537">
    <property type="entry name" value="Retrotran_Ty1/copia-like"/>
</dbReference>
<protein>
    <submittedName>
        <fullName evidence="2">Retrovirus-related Pol polyprotein from transposon TNT 1-94</fullName>
    </submittedName>
</protein>
<dbReference type="InterPro" id="IPR012337">
    <property type="entry name" value="RNaseH-like_sf"/>
</dbReference>
<dbReference type="GO" id="GO:0003676">
    <property type="term" value="F:nucleic acid binding"/>
    <property type="evidence" value="ECO:0007669"/>
    <property type="project" value="InterPro"/>
</dbReference>
<dbReference type="SUPFAM" id="SSF53098">
    <property type="entry name" value="Ribonuclease H-like"/>
    <property type="match status" value="1"/>
</dbReference>
<dbReference type="Gene3D" id="3.30.420.10">
    <property type="entry name" value="Ribonuclease H-like superfamily/Ribonuclease H"/>
    <property type="match status" value="1"/>
</dbReference>
<name>A0A0K8UZ07_BACLA</name>
<dbReference type="GO" id="GO:0015074">
    <property type="term" value="P:DNA integration"/>
    <property type="evidence" value="ECO:0007669"/>
    <property type="project" value="InterPro"/>
</dbReference>
<dbReference type="PROSITE" id="PS50994">
    <property type="entry name" value="INTEGRASE"/>
    <property type="match status" value="1"/>
</dbReference>
<dbReference type="PANTHER" id="PTHR42648">
    <property type="entry name" value="TRANSPOSASE, PUTATIVE-RELATED"/>
    <property type="match status" value="1"/>
</dbReference>
<proteinExistence type="predicted"/>
<evidence type="ECO:0000313" key="2">
    <source>
        <dbReference type="EMBL" id="JAI31575.1"/>
    </source>
</evidence>
<organism evidence="2">
    <name type="scientific">Bactrocera latifrons</name>
    <name type="common">Malaysian fruit fly</name>
    <name type="synonym">Chaetodacus latifrons</name>
    <dbReference type="NCBI Taxonomy" id="174628"/>
    <lineage>
        <taxon>Eukaryota</taxon>
        <taxon>Metazoa</taxon>
        <taxon>Ecdysozoa</taxon>
        <taxon>Arthropoda</taxon>
        <taxon>Hexapoda</taxon>
        <taxon>Insecta</taxon>
        <taxon>Pterygota</taxon>
        <taxon>Neoptera</taxon>
        <taxon>Endopterygota</taxon>
        <taxon>Diptera</taxon>
        <taxon>Brachycera</taxon>
        <taxon>Muscomorpha</taxon>
        <taxon>Tephritoidea</taxon>
        <taxon>Tephritidae</taxon>
        <taxon>Bactrocera</taxon>
        <taxon>Bactrocera</taxon>
    </lineage>
</organism>
<dbReference type="AlphaFoldDB" id="A0A0K8UZ07"/>